<dbReference type="PANTHER" id="PTHR43796">
    <property type="entry name" value="CARBOXYNORSPERMIDINE SYNTHASE"/>
    <property type="match status" value="1"/>
</dbReference>
<dbReference type="Gene3D" id="3.40.50.720">
    <property type="entry name" value="NAD(P)-binding Rossmann-like Domain"/>
    <property type="match status" value="1"/>
</dbReference>
<feature type="domain" description="DUF4166" evidence="2">
    <location>
        <begin position="397"/>
        <end position="551"/>
    </location>
</feature>
<dbReference type="InterPro" id="IPR036291">
    <property type="entry name" value="NAD(P)-bd_dom_sf"/>
</dbReference>
<dbReference type="Pfam" id="PF13761">
    <property type="entry name" value="DUF4166"/>
    <property type="match status" value="1"/>
</dbReference>
<protein>
    <recommendedName>
        <fullName evidence="5">Saccharopine dehydrogenase</fullName>
    </recommendedName>
</protein>
<dbReference type="KEGG" id="cbot:ATE48_17100"/>
<evidence type="ECO:0000313" key="4">
    <source>
        <dbReference type="Proteomes" id="UP000092498"/>
    </source>
</evidence>
<feature type="domain" description="Saccharopine dehydrogenase NADP binding" evidence="1">
    <location>
        <begin position="4"/>
        <end position="131"/>
    </location>
</feature>
<dbReference type="Pfam" id="PF03435">
    <property type="entry name" value="Sacchrp_dh_NADP"/>
    <property type="match status" value="1"/>
</dbReference>
<dbReference type="OrthoDB" id="528778at2"/>
<evidence type="ECO:0000259" key="2">
    <source>
        <dbReference type="Pfam" id="PF13761"/>
    </source>
</evidence>
<dbReference type="InParanoid" id="A0A1B1ALR7"/>
<dbReference type="InterPro" id="IPR025311">
    <property type="entry name" value="DUF4166"/>
</dbReference>
<name>A0A1B1ALR7_9PROT</name>
<accession>A0A1B1ALR7</accession>
<dbReference type="InterPro" id="IPR005097">
    <property type="entry name" value="Sacchrp_dh_NADP-bd"/>
</dbReference>
<proteinExistence type="predicted"/>
<sequence length="558" mass="60700">MKLLIVGGYGTFGGRIVDLLGCEPRLTLIVAGRSLSLAEAFCVRRSRAAASLTAAQFDRDGDLATQLLALQPDVVIDASGPFQTYGDGAYKLIEACITARVHYLDLADGSAFVDGVSAYDVAARQAGVYVLSGVSSFPVLTAAVVRRLAATMTRVDEISGGIAPSPYAGVGANVIRAIASYAGQPVAYLGRTAKIIGRPFTQQRRYTIAPPGRAPLRSTMFSLIDVPDLRALSKLWPQARRVWMGAGPVPEILHRVLIFCAWMVELGVIRTLSPLAPLMHWATNRLRWGEHRGGMYVEVRGASAAGVVETRSWHLLAEGSDGPLIPSMAVQAIVLQHLAGDAPEAGARACVDDVELEEYERLFASRTIYTGVRMQPRAGALLYERIVGDAWQSLPEIVRMMHDGAASAEGRARVDRGGSPLALLAGAMMSFPPASIDVPVRVRFEQTSRGEVWRRSFGRHSFHSHQYEGRGRSERLIIERFGVLEFAMALVVDGDHVRLVTRRWSAFGVPLPLWLAPRSNVHETAENGVFCFFVEISHPLTGLIVRYSGWLKPQPPGV</sequence>
<evidence type="ECO:0000313" key="3">
    <source>
        <dbReference type="EMBL" id="ANP47503.1"/>
    </source>
</evidence>
<reference evidence="3 4" key="1">
    <citation type="submission" date="2015-11" db="EMBL/GenBank/DDBJ databases">
        <title>Whole-Genome Sequence of Candidatus Oderbacter manganicum from the National Park Lower Oder Valley, Germany.</title>
        <authorList>
            <person name="Braun B."/>
            <person name="Liere K."/>
            <person name="Szewzyk U."/>
        </authorList>
    </citation>
    <scope>NUCLEOTIDE SEQUENCE [LARGE SCALE GENOMIC DNA]</scope>
    <source>
        <strain evidence="3 4">OTSz_A_272</strain>
    </source>
</reference>
<dbReference type="PANTHER" id="PTHR43796:SF2">
    <property type="entry name" value="CARBOXYNORSPERMIDINE SYNTHASE"/>
    <property type="match status" value="1"/>
</dbReference>
<dbReference type="AlphaFoldDB" id="A0A1B1ALR7"/>
<dbReference type="SUPFAM" id="SSF51735">
    <property type="entry name" value="NAD(P)-binding Rossmann-fold domains"/>
    <property type="match status" value="1"/>
</dbReference>
<organism evidence="3 4">
    <name type="scientific">Candidatus Viadribacter manganicus</name>
    <dbReference type="NCBI Taxonomy" id="1759059"/>
    <lineage>
        <taxon>Bacteria</taxon>
        <taxon>Pseudomonadati</taxon>
        <taxon>Pseudomonadota</taxon>
        <taxon>Alphaproteobacteria</taxon>
        <taxon>Hyphomonadales</taxon>
        <taxon>Hyphomonadaceae</taxon>
        <taxon>Candidatus Viadribacter</taxon>
    </lineage>
</organism>
<dbReference type="EMBL" id="CP013244">
    <property type="protein sequence ID" value="ANP47503.1"/>
    <property type="molecule type" value="Genomic_DNA"/>
</dbReference>
<evidence type="ECO:0000259" key="1">
    <source>
        <dbReference type="Pfam" id="PF03435"/>
    </source>
</evidence>
<evidence type="ECO:0008006" key="5">
    <source>
        <dbReference type="Google" id="ProtNLM"/>
    </source>
</evidence>
<gene>
    <name evidence="3" type="ORF">ATE48_17100</name>
</gene>
<dbReference type="RefSeq" id="WP_066773697.1">
    <property type="nucleotide sequence ID" value="NZ_CP013244.1"/>
</dbReference>
<dbReference type="Proteomes" id="UP000092498">
    <property type="component" value="Chromosome"/>
</dbReference>
<keyword evidence="4" id="KW-1185">Reference proteome</keyword>
<dbReference type="STRING" id="1759059.ATE48_17100"/>